<dbReference type="PROSITE" id="PS51257">
    <property type="entry name" value="PROKAR_LIPOPROTEIN"/>
    <property type="match status" value="1"/>
</dbReference>
<accession>F0VRJ0</accession>
<feature type="signal peptide" evidence="2">
    <location>
        <begin position="1"/>
        <end position="20"/>
    </location>
</feature>
<keyword evidence="5" id="KW-1185">Reference proteome</keyword>
<evidence type="ECO:0000256" key="1">
    <source>
        <dbReference type="SAM" id="MobiDB-lite"/>
    </source>
</evidence>
<dbReference type="OrthoDB" id="331226at2759"/>
<feature type="compositionally biased region" description="Polar residues" evidence="1">
    <location>
        <begin position="167"/>
        <end position="176"/>
    </location>
</feature>
<dbReference type="OMA" id="HSSTWCV"/>
<dbReference type="GeneID" id="13445561"/>
<dbReference type="EMBL" id="LN714487">
    <property type="protein sequence ID" value="CEL71098.1"/>
    <property type="molecule type" value="Genomic_DNA"/>
</dbReference>
<evidence type="ECO:0000256" key="2">
    <source>
        <dbReference type="SAM" id="SignalP"/>
    </source>
</evidence>
<reference evidence="4" key="4">
    <citation type="journal article" date="2015" name="PLoS ONE">
        <title>Comprehensive Evaluation of Toxoplasma gondii VEG and Neospora caninum LIV Genomes with Tachyzoite Stage Transcriptome and Proteome Defines Novel Transcript Features.</title>
        <authorList>
            <person name="Ramaprasad A."/>
            <person name="Mourier T."/>
            <person name="Naeem R."/>
            <person name="Malas T.B."/>
            <person name="Moussa E."/>
            <person name="Panigrahi A."/>
            <person name="Vermont S.J."/>
            <person name="Otto T.D."/>
            <person name="Wastling J."/>
            <person name="Pain A."/>
        </authorList>
    </citation>
    <scope>NUCLEOTIDE SEQUENCE</scope>
    <source>
        <strain evidence="4">Liverpool</strain>
    </source>
</reference>
<keyword evidence="2" id="KW-0732">Signal</keyword>
<dbReference type="eggNOG" id="ENOG502TMHR">
    <property type="taxonomic scope" value="Eukaryota"/>
</dbReference>
<name>F0VRJ0_NEOCL</name>
<dbReference type="VEuPathDB" id="ToxoDB:NCLIV_067630"/>
<protein>
    <recommendedName>
        <fullName evidence="6">Toxoplasma gondii family A protein</fullName>
    </recommendedName>
</protein>
<reference evidence="3" key="2">
    <citation type="submission" date="2011-03" db="EMBL/GenBank/DDBJ databases">
        <title>Comparative genomics and transcriptomics of Neospora caninum and Toxoplasma gondii.</title>
        <authorList>
            <person name="Reid A.J."/>
            <person name="Sohal A."/>
            <person name="Harris D."/>
            <person name="Quail M."/>
            <person name="Sanders M."/>
            <person name="Berriman M."/>
            <person name="Wastling J.M."/>
            <person name="Pain A."/>
        </authorList>
    </citation>
    <scope>NUCLEOTIDE SEQUENCE</scope>
    <source>
        <strain evidence="3">Liverpool</strain>
    </source>
</reference>
<reference evidence="3" key="1">
    <citation type="submission" date="2011-02" db="EMBL/GenBank/DDBJ databases">
        <authorList>
            <person name="Aslett M."/>
        </authorList>
    </citation>
    <scope>NUCLEOTIDE SEQUENCE</scope>
    <source>
        <strain evidence="3">Liverpool</strain>
    </source>
</reference>
<feature type="region of interest" description="Disordered" evidence="1">
    <location>
        <begin position="166"/>
        <end position="309"/>
    </location>
</feature>
<evidence type="ECO:0000313" key="4">
    <source>
        <dbReference type="EMBL" id="CEL71098.1"/>
    </source>
</evidence>
<evidence type="ECO:0008006" key="6">
    <source>
        <dbReference type="Google" id="ProtNLM"/>
    </source>
</evidence>
<feature type="chain" id="PRO_5007655289" description="Toxoplasma gondii family A protein" evidence="2">
    <location>
        <begin position="21"/>
        <end position="351"/>
    </location>
</feature>
<dbReference type="InParanoid" id="F0VRJ0"/>
<proteinExistence type="predicted"/>
<evidence type="ECO:0000313" key="5">
    <source>
        <dbReference type="Proteomes" id="UP000007494"/>
    </source>
</evidence>
<feature type="compositionally biased region" description="Polar residues" evidence="1">
    <location>
        <begin position="273"/>
        <end position="282"/>
    </location>
</feature>
<evidence type="ECO:0000313" key="3">
    <source>
        <dbReference type="EMBL" id="CBZ56338.1"/>
    </source>
</evidence>
<gene>
    <name evidence="4" type="ORF">BN1204_067630</name>
    <name evidence="3" type="ORF">NCLIV_067630</name>
</gene>
<dbReference type="EMBL" id="FR823393">
    <property type="protein sequence ID" value="CBZ56338.1"/>
    <property type="molecule type" value="Genomic_DNA"/>
</dbReference>
<organism evidence="3 5">
    <name type="scientific">Neospora caninum (strain Liverpool)</name>
    <dbReference type="NCBI Taxonomy" id="572307"/>
    <lineage>
        <taxon>Eukaryota</taxon>
        <taxon>Sar</taxon>
        <taxon>Alveolata</taxon>
        <taxon>Apicomplexa</taxon>
        <taxon>Conoidasida</taxon>
        <taxon>Coccidia</taxon>
        <taxon>Eucoccidiorida</taxon>
        <taxon>Eimeriorina</taxon>
        <taxon>Sarcocystidae</taxon>
        <taxon>Neospora</taxon>
    </lineage>
</organism>
<dbReference type="Proteomes" id="UP000007494">
    <property type="component" value="Chromosome XII"/>
</dbReference>
<sequence>MEWQLFRAVWLALLIGAVLSCVASETSEQKSEADFTITIPKGGLERDVEQVFSLGPSGILQVIDETGKAKYLPEPSTTSDDALSEQYSVAYRFENGECDFTETVNFKDTFPVSSTPFWVREEATSGEDEKTSSEVVKYMFTNPPAKDLGKGLSFCVRFKTVLAAGSDPQTNTSTETPGGGRPEGSTDAENQDTSGPAPELDPEHSSPDGESGSTGPGALPELEQEDQAQKEESGKGENVPSVDSATPNGGAISPAISPEPASQVAIPNMDGTVETTPRNASSPRPDKDDQDLDSDTSEPSRAQLRRLSANPSVKDAFLTVVVHSAAWGLASAMSELSVLLLPVAAALLPTS</sequence>
<dbReference type="AlphaFoldDB" id="F0VRJ0"/>
<reference evidence="5" key="3">
    <citation type="journal article" date="2012" name="PLoS Pathog.">
        <title>Comparative genomics of the apicomplexan parasites Toxoplasma gondii and Neospora caninum: Coccidia differing in host range and transmission strategy.</title>
        <authorList>
            <person name="Reid A.J."/>
            <person name="Vermont S.J."/>
            <person name="Cotton J.A."/>
            <person name="Harris D."/>
            <person name="Hill-Cawthorne G.A."/>
            <person name="Konen-Waisman S."/>
            <person name="Latham S.M."/>
            <person name="Mourier T."/>
            <person name="Norton R."/>
            <person name="Quail M.A."/>
            <person name="Sanders M."/>
            <person name="Shanmugam D."/>
            <person name="Sohal A."/>
            <person name="Wasmuth J.D."/>
            <person name="Brunk B."/>
            <person name="Grigg M.E."/>
            <person name="Howard J.C."/>
            <person name="Parkinson J."/>
            <person name="Roos D.S."/>
            <person name="Trees A.J."/>
            <person name="Berriman M."/>
            <person name="Pain A."/>
            <person name="Wastling J.M."/>
        </authorList>
    </citation>
    <scope>NUCLEOTIDE SEQUENCE [LARGE SCALE GENOMIC DNA]</scope>
    <source>
        <strain evidence="5">Liverpool</strain>
    </source>
</reference>
<dbReference type="RefSeq" id="XP_003886363.1">
    <property type="nucleotide sequence ID" value="XM_003886314.1"/>
</dbReference>